<dbReference type="PANTHER" id="PTHR24148">
    <property type="entry name" value="ANKYRIN REPEAT DOMAIN-CONTAINING PROTEIN 39 HOMOLOG-RELATED"/>
    <property type="match status" value="1"/>
</dbReference>
<dbReference type="InterPro" id="IPR052895">
    <property type="entry name" value="HetReg/Transcr_Mod"/>
</dbReference>
<evidence type="ECO:0000313" key="2">
    <source>
        <dbReference type="EMBL" id="KAH7082488.1"/>
    </source>
</evidence>
<dbReference type="Proteomes" id="UP000813461">
    <property type="component" value="Unassembled WGS sequence"/>
</dbReference>
<keyword evidence="3" id="KW-1185">Reference proteome</keyword>
<dbReference type="OrthoDB" id="194358at2759"/>
<organism evidence="2 3">
    <name type="scientific">Paraphoma chrysanthemicola</name>
    <dbReference type="NCBI Taxonomy" id="798071"/>
    <lineage>
        <taxon>Eukaryota</taxon>
        <taxon>Fungi</taxon>
        <taxon>Dikarya</taxon>
        <taxon>Ascomycota</taxon>
        <taxon>Pezizomycotina</taxon>
        <taxon>Dothideomycetes</taxon>
        <taxon>Pleosporomycetidae</taxon>
        <taxon>Pleosporales</taxon>
        <taxon>Pleosporineae</taxon>
        <taxon>Phaeosphaeriaceae</taxon>
        <taxon>Paraphoma</taxon>
    </lineage>
</organism>
<dbReference type="PANTHER" id="PTHR24148:SF73">
    <property type="entry name" value="HET DOMAIN PROTEIN (AFU_ORTHOLOGUE AFUA_8G01020)"/>
    <property type="match status" value="1"/>
</dbReference>
<accession>A0A8K0R3Q9</accession>
<name>A0A8K0R3Q9_9PLEO</name>
<protein>
    <submittedName>
        <fullName evidence="2">Heterokaryon incompatibility protein-domain-containing protein</fullName>
    </submittedName>
</protein>
<sequence length="426" mass="49035">MMESSAIVQNDISSRSSYTYKPLMATRREIRLLRLRPGHGQVECTMDIASLLEQPTYIALSYTWGAPLPKSVILINGDKFEIGQNLHDFLCAYRNDSTNTSNGWHLWIDQICIDQSNIPERNHQVSMMSQIYRSCEITIAWLDSRSAEAALQMRDRPSRETAAHLMRNNYFTRLWIVQEVLISTDLCIFCNGIWIHWLQLTSAAGDVGADLVPCKETRDLVTWGGRTMKGEWDLTLVLLWFSGSNCFEPRDKIYGLLAMVKEIQRPVVDYTKPLYQVFLETMCMMMTPSPRSWAEVAHQHGEVDVSELRVQPHDYLQLAHNLGISQEHQQGLSRLFRHLYDEGVWRPCAEPGVQDGLSYYLWEYKSSPLNAIGFDASTSGSVSEDRWWYELDCQRTYFPCGCRSKSESVMVETQQVLGKRVFSRIN</sequence>
<dbReference type="Pfam" id="PF06985">
    <property type="entry name" value="HET"/>
    <property type="match status" value="1"/>
</dbReference>
<reference evidence="2" key="1">
    <citation type="journal article" date="2021" name="Nat. Commun.">
        <title>Genetic determinants of endophytism in the Arabidopsis root mycobiome.</title>
        <authorList>
            <person name="Mesny F."/>
            <person name="Miyauchi S."/>
            <person name="Thiergart T."/>
            <person name="Pickel B."/>
            <person name="Atanasova L."/>
            <person name="Karlsson M."/>
            <person name="Huettel B."/>
            <person name="Barry K.W."/>
            <person name="Haridas S."/>
            <person name="Chen C."/>
            <person name="Bauer D."/>
            <person name="Andreopoulos W."/>
            <person name="Pangilinan J."/>
            <person name="LaButti K."/>
            <person name="Riley R."/>
            <person name="Lipzen A."/>
            <person name="Clum A."/>
            <person name="Drula E."/>
            <person name="Henrissat B."/>
            <person name="Kohler A."/>
            <person name="Grigoriev I.V."/>
            <person name="Martin F.M."/>
            <person name="Hacquard S."/>
        </authorList>
    </citation>
    <scope>NUCLEOTIDE SEQUENCE</scope>
    <source>
        <strain evidence="2">MPI-SDFR-AT-0120</strain>
    </source>
</reference>
<evidence type="ECO:0000259" key="1">
    <source>
        <dbReference type="Pfam" id="PF06985"/>
    </source>
</evidence>
<proteinExistence type="predicted"/>
<feature type="domain" description="Heterokaryon incompatibility" evidence="1">
    <location>
        <begin position="57"/>
        <end position="160"/>
    </location>
</feature>
<gene>
    <name evidence="2" type="ORF">FB567DRAFT_630837</name>
</gene>
<comment type="caution">
    <text evidence="2">The sequence shown here is derived from an EMBL/GenBank/DDBJ whole genome shotgun (WGS) entry which is preliminary data.</text>
</comment>
<evidence type="ECO:0000313" key="3">
    <source>
        <dbReference type="Proteomes" id="UP000813461"/>
    </source>
</evidence>
<dbReference type="EMBL" id="JAGMVJ010000014">
    <property type="protein sequence ID" value="KAH7082488.1"/>
    <property type="molecule type" value="Genomic_DNA"/>
</dbReference>
<dbReference type="AlphaFoldDB" id="A0A8K0R3Q9"/>
<dbReference type="InterPro" id="IPR010730">
    <property type="entry name" value="HET"/>
</dbReference>